<dbReference type="AlphaFoldDB" id="A0A922CQU8"/>
<gene>
    <name evidence="2" type="ORF">O3G_MSEX008883</name>
</gene>
<reference evidence="2" key="2">
    <citation type="submission" date="2020-12" db="EMBL/GenBank/DDBJ databases">
        <authorList>
            <person name="Kanost M."/>
        </authorList>
    </citation>
    <scope>NUCLEOTIDE SEQUENCE</scope>
</reference>
<keyword evidence="3" id="KW-1185">Reference proteome</keyword>
<dbReference type="Proteomes" id="UP000791440">
    <property type="component" value="Unassembled WGS sequence"/>
</dbReference>
<name>A0A922CQU8_MANSE</name>
<sequence length="121" mass="13823">MRFLYLEGELIPHTHITYLCPKGNAEAQSRHQLFAKCIVSHDVIGDEPIAISSTNSRLQPEIEQKNPNLYQLLIIFGFILKLSISGFQNNNSPKKRDQTHIEQNGDESRPRKRPCLNSPLN</sequence>
<reference evidence="2" key="1">
    <citation type="journal article" date="2016" name="Insect Biochem. Mol. Biol.">
        <title>Multifaceted biological insights from a draft genome sequence of the tobacco hornworm moth, Manduca sexta.</title>
        <authorList>
            <person name="Kanost M.R."/>
            <person name="Arrese E.L."/>
            <person name="Cao X."/>
            <person name="Chen Y.R."/>
            <person name="Chellapilla S."/>
            <person name="Goldsmith M.R."/>
            <person name="Grosse-Wilde E."/>
            <person name="Heckel D.G."/>
            <person name="Herndon N."/>
            <person name="Jiang H."/>
            <person name="Papanicolaou A."/>
            <person name="Qu J."/>
            <person name="Soulages J.L."/>
            <person name="Vogel H."/>
            <person name="Walters J."/>
            <person name="Waterhouse R.M."/>
            <person name="Ahn S.J."/>
            <person name="Almeida F.C."/>
            <person name="An C."/>
            <person name="Aqrawi P."/>
            <person name="Bretschneider A."/>
            <person name="Bryant W.B."/>
            <person name="Bucks S."/>
            <person name="Chao H."/>
            <person name="Chevignon G."/>
            <person name="Christen J.M."/>
            <person name="Clarke D.F."/>
            <person name="Dittmer N.T."/>
            <person name="Ferguson L.C.F."/>
            <person name="Garavelou S."/>
            <person name="Gordon K.H.J."/>
            <person name="Gunaratna R.T."/>
            <person name="Han Y."/>
            <person name="Hauser F."/>
            <person name="He Y."/>
            <person name="Heidel-Fischer H."/>
            <person name="Hirsh A."/>
            <person name="Hu Y."/>
            <person name="Jiang H."/>
            <person name="Kalra D."/>
            <person name="Klinner C."/>
            <person name="Konig C."/>
            <person name="Kovar C."/>
            <person name="Kroll A.R."/>
            <person name="Kuwar S.S."/>
            <person name="Lee S.L."/>
            <person name="Lehman R."/>
            <person name="Li K."/>
            <person name="Li Z."/>
            <person name="Liang H."/>
            <person name="Lovelace S."/>
            <person name="Lu Z."/>
            <person name="Mansfield J.H."/>
            <person name="McCulloch K.J."/>
            <person name="Mathew T."/>
            <person name="Morton B."/>
            <person name="Muzny D.M."/>
            <person name="Neunemann D."/>
            <person name="Ongeri F."/>
            <person name="Pauchet Y."/>
            <person name="Pu L.L."/>
            <person name="Pyrousis I."/>
            <person name="Rao X.J."/>
            <person name="Redding A."/>
            <person name="Roesel C."/>
            <person name="Sanchez-Gracia A."/>
            <person name="Schaack S."/>
            <person name="Shukla A."/>
            <person name="Tetreau G."/>
            <person name="Wang Y."/>
            <person name="Xiong G.H."/>
            <person name="Traut W."/>
            <person name="Walsh T.K."/>
            <person name="Worley K.C."/>
            <person name="Wu D."/>
            <person name="Wu W."/>
            <person name="Wu Y.Q."/>
            <person name="Zhang X."/>
            <person name="Zou Z."/>
            <person name="Zucker H."/>
            <person name="Briscoe A.D."/>
            <person name="Burmester T."/>
            <person name="Clem R.J."/>
            <person name="Feyereisen R."/>
            <person name="Grimmelikhuijzen C.J.P."/>
            <person name="Hamodrakas S.J."/>
            <person name="Hansson B.S."/>
            <person name="Huguet E."/>
            <person name="Jermiin L.S."/>
            <person name="Lan Q."/>
            <person name="Lehman H.K."/>
            <person name="Lorenzen M."/>
            <person name="Merzendorfer H."/>
            <person name="Michalopoulos I."/>
            <person name="Morton D.B."/>
            <person name="Muthukrishnan S."/>
            <person name="Oakeshott J.G."/>
            <person name="Palmer W."/>
            <person name="Park Y."/>
            <person name="Passarelli A.L."/>
            <person name="Rozas J."/>
            <person name="Schwartz L.M."/>
            <person name="Smith W."/>
            <person name="Southgate A."/>
            <person name="Vilcinskas A."/>
            <person name="Vogt R."/>
            <person name="Wang P."/>
            <person name="Werren J."/>
            <person name="Yu X.Q."/>
            <person name="Zhou J.J."/>
            <person name="Brown S.J."/>
            <person name="Scherer S.E."/>
            <person name="Richards S."/>
            <person name="Blissard G.W."/>
        </authorList>
    </citation>
    <scope>NUCLEOTIDE SEQUENCE</scope>
</reference>
<proteinExistence type="predicted"/>
<organism evidence="2 3">
    <name type="scientific">Manduca sexta</name>
    <name type="common">Tobacco hawkmoth</name>
    <name type="synonym">Tobacco hornworm</name>
    <dbReference type="NCBI Taxonomy" id="7130"/>
    <lineage>
        <taxon>Eukaryota</taxon>
        <taxon>Metazoa</taxon>
        <taxon>Ecdysozoa</taxon>
        <taxon>Arthropoda</taxon>
        <taxon>Hexapoda</taxon>
        <taxon>Insecta</taxon>
        <taxon>Pterygota</taxon>
        <taxon>Neoptera</taxon>
        <taxon>Endopterygota</taxon>
        <taxon>Lepidoptera</taxon>
        <taxon>Glossata</taxon>
        <taxon>Ditrysia</taxon>
        <taxon>Bombycoidea</taxon>
        <taxon>Sphingidae</taxon>
        <taxon>Sphinginae</taxon>
        <taxon>Sphingini</taxon>
        <taxon>Manduca</taxon>
    </lineage>
</organism>
<evidence type="ECO:0000313" key="3">
    <source>
        <dbReference type="Proteomes" id="UP000791440"/>
    </source>
</evidence>
<evidence type="ECO:0000313" key="2">
    <source>
        <dbReference type="EMBL" id="KAG6454851.1"/>
    </source>
</evidence>
<evidence type="ECO:0000256" key="1">
    <source>
        <dbReference type="SAM" id="MobiDB-lite"/>
    </source>
</evidence>
<feature type="region of interest" description="Disordered" evidence="1">
    <location>
        <begin position="89"/>
        <end position="121"/>
    </location>
</feature>
<comment type="caution">
    <text evidence="2">The sequence shown here is derived from an EMBL/GenBank/DDBJ whole genome shotgun (WGS) entry which is preliminary data.</text>
</comment>
<protein>
    <submittedName>
        <fullName evidence="2">Uncharacterized protein</fullName>
    </submittedName>
</protein>
<dbReference type="EMBL" id="JH668476">
    <property type="protein sequence ID" value="KAG6454851.1"/>
    <property type="molecule type" value="Genomic_DNA"/>
</dbReference>
<accession>A0A922CQU8</accession>